<gene>
    <name evidence="1" type="ORF">F9L07_18805</name>
</gene>
<reference evidence="1 2" key="1">
    <citation type="submission" date="2019-09" db="EMBL/GenBank/DDBJ databases">
        <title>Pimelobacter sp. isolated from Paulinella.</title>
        <authorList>
            <person name="Jeong S.E."/>
        </authorList>
    </citation>
    <scope>NUCLEOTIDE SEQUENCE [LARGE SCALE GENOMIC DNA]</scope>
    <source>
        <strain evidence="1 2">Pch-N</strain>
    </source>
</reference>
<organism evidence="1 2">
    <name type="scientific">Nocardioides simplex</name>
    <name type="common">Arthrobacter simplex</name>
    <dbReference type="NCBI Taxonomy" id="2045"/>
    <lineage>
        <taxon>Bacteria</taxon>
        <taxon>Bacillati</taxon>
        <taxon>Actinomycetota</taxon>
        <taxon>Actinomycetes</taxon>
        <taxon>Propionibacteriales</taxon>
        <taxon>Nocardioidaceae</taxon>
        <taxon>Pimelobacter</taxon>
    </lineage>
</organism>
<dbReference type="AlphaFoldDB" id="A0A7J5DUV4"/>
<sequence>MTVLERIAGAPDAPLEYRSIHGRIGRGSLTWSGLWHDPDQEGPAGRQLVLDAVRVLAAEVVMPAPGGATER</sequence>
<proteinExistence type="predicted"/>
<comment type="caution">
    <text evidence="1">The sequence shown here is derived from an EMBL/GenBank/DDBJ whole genome shotgun (WGS) entry which is preliminary data.</text>
</comment>
<evidence type="ECO:0000313" key="1">
    <source>
        <dbReference type="EMBL" id="KAB2809108.1"/>
    </source>
</evidence>
<dbReference type="EMBL" id="WBVM01000002">
    <property type="protein sequence ID" value="KAB2809108.1"/>
    <property type="molecule type" value="Genomic_DNA"/>
</dbReference>
<dbReference type="Proteomes" id="UP000449906">
    <property type="component" value="Unassembled WGS sequence"/>
</dbReference>
<protein>
    <submittedName>
        <fullName evidence="1">Uncharacterized protein</fullName>
    </submittedName>
</protein>
<accession>A0A7J5DUV4</accession>
<name>A0A7J5DUV4_NOCSI</name>
<evidence type="ECO:0000313" key="2">
    <source>
        <dbReference type="Proteomes" id="UP000449906"/>
    </source>
</evidence>